<name>A0A183VDT1_TOXCA</name>
<comment type="similarity">
    <text evidence="10">Belongs to the glycosyltransferase 14 family.</text>
</comment>
<evidence type="ECO:0000256" key="5">
    <source>
        <dbReference type="ARBA" id="ARBA00022692"/>
    </source>
</evidence>
<gene>
    <name evidence="11" type="ORF">TCNE_LOCUS18901</name>
</gene>
<dbReference type="GO" id="GO:0008375">
    <property type="term" value="F:acetylglucosaminyltransferase activity"/>
    <property type="evidence" value="ECO:0007669"/>
    <property type="project" value="TreeGrafter"/>
</dbReference>
<evidence type="ECO:0000256" key="6">
    <source>
        <dbReference type="ARBA" id="ARBA00022968"/>
    </source>
</evidence>
<evidence type="ECO:0000256" key="4">
    <source>
        <dbReference type="ARBA" id="ARBA00022679"/>
    </source>
</evidence>
<sequence>SESIPYGVKLYKSSLSATFNRQSAEFIVNNEKAQTIFRFLNGTNCPDESLWTTIAGNPGKFSSTSCVYGVDDLPVLEKRPELIAHKFYLNYQPAAFFCLYARVRARAIKNIKKFDDSVYGKMAGPRVLRGEPIERIFNKSSK</sequence>
<evidence type="ECO:0000313" key="11">
    <source>
        <dbReference type="EMBL" id="VDM50222.1"/>
    </source>
</evidence>
<organism evidence="12 13">
    <name type="scientific">Toxocara canis</name>
    <name type="common">Canine roundworm</name>
    <dbReference type="NCBI Taxonomy" id="6265"/>
    <lineage>
        <taxon>Eukaryota</taxon>
        <taxon>Metazoa</taxon>
        <taxon>Ecdysozoa</taxon>
        <taxon>Nematoda</taxon>
        <taxon>Chromadorea</taxon>
        <taxon>Rhabditida</taxon>
        <taxon>Spirurina</taxon>
        <taxon>Ascaridomorpha</taxon>
        <taxon>Ascaridoidea</taxon>
        <taxon>Toxocaridae</taxon>
        <taxon>Toxocara</taxon>
    </lineage>
</organism>
<evidence type="ECO:0000256" key="10">
    <source>
        <dbReference type="ARBA" id="ARBA00038150"/>
    </source>
</evidence>
<evidence type="ECO:0000256" key="3">
    <source>
        <dbReference type="ARBA" id="ARBA00022676"/>
    </source>
</evidence>
<comment type="pathway">
    <text evidence="2">Protein modification; protein glycosylation.</text>
</comment>
<keyword evidence="12" id="KW-1185">Reference proteome</keyword>
<evidence type="ECO:0000313" key="13">
    <source>
        <dbReference type="WBParaSite" id="TCNE_0001890501-mRNA-1"/>
    </source>
</evidence>
<dbReference type="PANTHER" id="PTHR19297">
    <property type="entry name" value="GLYCOSYLTRANSFERASE 14 FAMILY MEMBER"/>
    <property type="match status" value="1"/>
</dbReference>
<dbReference type="InterPro" id="IPR003406">
    <property type="entry name" value="Glyco_trans_14"/>
</dbReference>
<keyword evidence="3" id="KW-0328">Glycosyltransferase</keyword>
<dbReference type="AlphaFoldDB" id="A0A183VDT1"/>
<keyword evidence="7" id="KW-1133">Transmembrane helix</keyword>
<dbReference type="GO" id="GO:0016020">
    <property type="term" value="C:membrane"/>
    <property type="evidence" value="ECO:0007669"/>
    <property type="project" value="UniProtKB-SubCell"/>
</dbReference>
<evidence type="ECO:0000256" key="9">
    <source>
        <dbReference type="ARBA" id="ARBA00023180"/>
    </source>
</evidence>
<reference evidence="13" key="1">
    <citation type="submission" date="2016-06" db="UniProtKB">
        <authorList>
            <consortium name="WormBaseParasite"/>
        </authorList>
    </citation>
    <scope>IDENTIFICATION</scope>
</reference>
<keyword evidence="4" id="KW-0808">Transferase</keyword>
<accession>A0A183VDT1</accession>
<evidence type="ECO:0000256" key="7">
    <source>
        <dbReference type="ARBA" id="ARBA00022989"/>
    </source>
</evidence>
<dbReference type="WBParaSite" id="TCNE_0001890501-mRNA-1">
    <property type="protein sequence ID" value="TCNE_0001890501-mRNA-1"/>
    <property type="gene ID" value="TCNE_0001890501"/>
</dbReference>
<dbReference type="PANTHER" id="PTHR19297:SF185">
    <property type="entry name" value="BETA-1,3-GALACTOSYL-O-GLYCOSYL-GLYCOPROTEIN BETA-1,6-N-ACETYLGLUCOSAMINYLTRANSFERASE 3"/>
    <property type="match status" value="1"/>
</dbReference>
<reference evidence="11 12" key="2">
    <citation type="submission" date="2018-11" db="EMBL/GenBank/DDBJ databases">
        <authorList>
            <consortium name="Pathogen Informatics"/>
        </authorList>
    </citation>
    <scope>NUCLEOTIDE SEQUENCE [LARGE SCALE GENOMIC DNA]</scope>
</reference>
<proteinExistence type="inferred from homology"/>
<protein>
    <submittedName>
        <fullName evidence="13">Glycosyl transferase</fullName>
    </submittedName>
</protein>
<keyword evidence="6" id="KW-0735">Signal-anchor</keyword>
<dbReference type="Proteomes" id="UP000050794">
    <property type="component" value="Unassembled WGS sequence"/>
</dbReference>
<evidence type="ECO:0000256" key="1">
    <source>
        <dbReference type="ARBA" id="ARBA00004606"/>
    </source>
</evidence>
<dbReference type="Pfam" id="PF02485">
    <property type="entry name" value="Branch"/>
    <property type="match status" value="1"/>
</dbReference>
<dbReference type="EMBL" id="UYWY01026117">
    <property type="protein sequence ID" value="VDM50222.1"/>
    <property type="molecule type" value="Genomic_DNA"/>
</dbReference>
<keyword evidence="5" id="KW-0812">Transmembrane</keyword>
<evidence type="ECO:0000256" key="8">
    <source>
        <dbReference type="ARBA" id="ARBA00023136"/>
    </source>
</evidence>
<keyword evidence="9" id="KW-0325">Glycoprotein</keyword>
<keyword evidence="8" id="KW-0472">Membrane</keyword>
<evidence type="ECO:0000256" key="2">
    <source>
        <dbReference type="ARBA" id="ARBA00004922"/>
    </source>
</evidence>
<comment type="subcellular location">
    <subcellularLocation>
        <location evidence="1">Membrane</location>
        <topology evidence="1">Single-pass type II membrane protein</topology>
    </subcellularLocation>
</comment>
<evidence type="ECO:0000313" key="12">
    <source>
        <dbReference type="Proteomes" id="UP000050794"/>
    </source>
</evidence>